<feature type="compositionally biased region" description="Polar residues" evidence="1">
    <location>
        <begin position="56"/>
        <end position="68"/>
    </location>
</feature>
<feature type="region of interest" description="Disordered" evidence="1">
    <location>
        <begin position="1"/>
        <end position="68"/>
    </location>
</feature>
<feature type="compositionally biased region" description="Low complexity" evidence="1">
    <location>
        <begin position="33"/>
        <end position="48"/>
    </location>
</feature>
<evidence type="ECO:0000313" key="2">
    <source>
        <dbReference type="EMBL" id="PBK65640.1"/>
    </source>
</evidence>
<feature type="compositionally biased region" description="Basic and acidic residues" evidence="1">
    <location>
        <begin position="13"/>
        <end position="32"/>
    </location>
</feature>
<evidence type="ECO:0000313" key="3">
    <source>
        <dbReference type="Proteomes" id="UP000218334"/>
    </source>
</evidence>
<organism evidence="2 3">
    <name type="scientific">Armillaria solidipes</name>
    <dbReference type="NCBI Taxonomy" id="1076256"/>
    <lineage>
        <taxon>Eukaryota</taxon>
        <taxon>Fungi</taxon>
        <taxon>Dikarya</taxon>
        <taxon>Basidiomycota</taxon>
        <taxon>Agaricomycotina</taxon>
        <taxon>Agaricomycetes</taxon>
        <taxon>Agaricomycetidae</taxon>
        <taxon>Agaricales</taxon>
        <taxon>Marasmiineae</taxon>
        <taxon>Physalacriaceae</taxon>
        <taxon>Armillaria</taxon>
    </lineage>
</organism>
<name>A0A2H3B7I5_9AGAR</name>
<sequence length="411" mass="45567">MTALTASKKQSKPKHEAISPPLMDKDLKHSKIDTSSASSAVSSDITLSEGEKLDTESQSNHLASNESNQLTGHVVEQSTGSTAFEPQNVADENKTRRSPTPSFYSNSDSFFYSFLKIKPVMVLPRVKELGIAYGDPTPYPITPFILADHLGGNEKKAEHVLKYALAAEGTNLYNLFSIQTRNFRYHIVNQKNDSRKIVRSLDNADASFYLIGRVTHCNLESGEYNKEIDIQPLGRLWPRCVAAISQILKFRNPHFNVYKDRLIFSSYCKPQEGQKEPSIKPVAMDGITHGPPIRGWNHEVPMFSGIQKFALTHYPTLPEAPEFHPGDYALVVFTVGGYRTQDNMERVLLNVQLAIVLENHADSDAQAPYDSFYEDFGDETPIGVDDTTMMGGGVPEVVGVPVSELPAGTVM</sequence>
<protein>
    <submittedName>
        <fullName evidence="2">Uncharacterized protein</fullName>
    </submittedName>
</protein>
<reference evidence="3" key="1">
    <citation type="journal article" date="2017" name="Nat. Ecol. Evol.">
        <title>Genome expansion and lineage-specific genetic innovations in the forest pathogenic fungi Armillaria.</title>
        <authorList>
            <person name="Sipos G."/>
            <person name="Prasanna A.N."/>
            <person name="Walter M.C."/>
            <person name="O'Connor E."/>
            <person name="Balint B."/>
            <person name="Krizsan K."/>
            <person name="Kiss B."/>
            <person name="Hess J."/>
            <person name="Varga T."/>
            <person name="Slot J."/>
            <person name="Riley R."/>
            <person name="Boka B."/>
            <person name="Rigling D."/>
            <person name="Barry K."/>
            <person name="Lee J."/>
            <person name="Mihaltcheva S."/>
            <person name="LaButti K."/>
            <person name="Lipzen A."/>
            <person name="Waldron R."/>
            <person name="Moloney N.M."/>
            <person name="Sperisen C."/>
            <person name="Kredics L."/>
            <person name="Vagvoelgyi C."/>
            <person name="Patrignani A."/>
            <person name="Fitzpatrick D."/>
            <person name="Nagy I."/>
            <person name="Doyle S."/>
            <person name="Anderson J.B."/>
            <person name="Grigoriev I.V."/>
            <person name="Gueldener U."/>
            <person name="Muensterkoetter M."/>
            <person name="Nagy L.G."/>
        </authorList>
    </citation>
    <scope>NUCLEOTIDE SEQUENCE [LARGE SCALE GENOMIC DNA]</scope>
    <source>
        <strain evidence="3">28-4</strain>
    </source>
</reference>
<keyword evidence="3" id="KW-1185">Reference proteome</keyword>
<evidence type="ECO:0000256" key="1">
    <source>
        <dbReference type="SAM" id="MobiDB-lite"/>
    </source>
</evidence>
<dbReference type="EMBL" id="KZ293444">
    <property type="protein sequence ID" value="PBK65640.1"/>
    <property type="molecule type" value="Genomic_DNA"/>
</dbReference>
<proteinExistence type="predicted"/>
<accession>A0A2H3B7I5</accession>
<dbReference type="AlphaFoldDB" id="A0A2H3B7I5"/>
<dbReference type="Proteomes" id="UP000218334">
    <property type="component" value="Unassembled WGS sequence"/>
</dbReference>
<gene>
    <name evidence="2" type="ORF">ARMSODRAFT_1022092</name>
</gene>
<feature type="region of interest" description="Disordered" evidence="1">
    <location>
        <begin position="80"/>
        <end position="101"/>
    </location>
</feature>